<gene>
    <name evidence="2" type="ORF">PQ455_08020</name>
</gene>
<dbReference type="PROSITE" id="PS50983">
    <property type="entry name" value="FE_B12_PBP"/>
    <property type="match status" value="1"/>
</dbReference>
<protein>
    <submittedName>
        <fullName evidence="2">ABC transporter substrate-binding protein</fullName>
    </submittedName>
</protein>
<dbReference type="InterPro" id="IPR050902">
    <property type="entry name" value="ABC_Transporter_SBP"/>
</dbReference>
<keyword evidence="3" id="KW-1185">Reference proteome</keyword>
<accession>A0ABY7TQC6</accession>
<organism evidence="2 3">
    <name type="scientific">Sphingomonas naphthae</name>
    <dbReference type="NCBI Taxonomy" id="1813468"/>
    <lineage>
        <taxon>Bacteria</taxon>
        <taxon>Pseudomonadati</taxon>
        <taxon>Pseudomonadota</taxon>
        <taxon>Alphaproteobacteria</taxon>
        <taxon>Sphingomonadales</taxon>
        <taxon>Sphingomonadaceae</taxon>
        <taxon>Sphingomonas</taxon>
    </lineage>
</organism>
<evidence type="ECO:0000313" key="3">
    <source>
        <dbReference type="Proteomes" id="UP001220395"/>
    </source>
</evidence>
<dbReference type="Proteomes" id="UP001220395">
    <property type="component" value="Chromosome"/>
</dbReference>
<dbReference type="SUPFAM" id="SSF53807">
    <property type="entry name" value="Helical backbone' metal receptor"/>
    <property type="match status" value="1"/>
</dbReference>
<dbReference type="EMBL" id="CP117411">
    <property type="protein sequence ID" value="WCT75150.1"/>
    <property type="molecule type" value="Genomic_DNA"/>
</dbReference>
<sequence length="265" mass="27996">MPRPPLPIALAALALLGAAPAPPKRIVSVNLCADQYLLALADPAQIAGLTSNAADPDMSAAAAQARGHHIMRKSAEERLALDPDLILGKTWGLTATADPRVPVLPLPPAESYAAIVEQVRTVAAAVGHPARGAALVARMDRELAALPRPGRGRVAAYYQRRGFMTGTGTLVDDLMARVGLVNLAARLGKPPLSQLSLEEMIAARPDFLIVESATDRVTDQGTEMLHHPILAAIPRLRIPEAWTVCGGPAYVLAARSLAAQLARRR</sequence>
<evidence type="ECO:0000259" key="1">
    <source>
        <dbReference type="PROSITE" id="PS50983"/>
    </source>
</evidence>
<proteinExistence type="predicted"/>
<reference evidence="2 3" key="1">
    <citation type="submission" date="2023-02" db="EMBL/GenBank/DDBJ databases">
        <title>Genome sequence of Sphingomonas naphthae.</title>
        <authorList>
            <person name="Kim S."/>
            <person name="Heo J."/>
            <person name="Kwon S.-W."/>
        </authorList>
    </citation>
    <scope>NUCLEOTIDE SEQUENCE [LARGE SCALE GENOMIC DNA]</scope>
    <source>
        <strain evidence="2 3">KACC 18716</strain>
    </source>
</reference>
<name>A0ABY7TQC6_9SPHN</name>
<feature type="domain" description="Fe/B12 periplasmic-binding" evidence="1">
    <location>
        <begin position="25"/>
        <end position="265"/>
    </location>
</feature>
<dbReference type="InterPro" id="IPR002491">
    <property type="entry name" value="ABC_transptr_periplasmic_BD"/>
</dbReference>
<dbReference type="Gene3D" id="3.40.50.1980">
    <property type="entry name" value="Nitrogenase molybdenum iron protein domain"/>
    <property type="match status" value="2"/>
</dbReference>
<dbReference type="PANTHER" id="PTHR30535">
    <property type="entry name" value="VITAMIN B12-BINDING PROTEIN"/>
    <property type="match status" value="1"/>
</dbReference>
<dbReference type="Pfam" id="PF01497">
    <property type="entry name" value="Peripla_BP_2"/>
    <property type="match status" value="1"/>
</dbReference>
<evidence type="ECO:0000313" key="2">
    <source>
        <dbReference type="EMBL" id="WCT75150.1"/>
    </source>
</evidence>
<dbReference type="PANTHER" id="PTHR30535:SF34">
    <property type="entry name" value="MOLYBDATE-BINDING PROTEIN MOLA"/>
    <property type="match status" value="1"/>
</dbReference>